<dbReference type="PATRIC" id="fig|1193502.14.peg.2505"/>
<dbReference type="InterPro" id="IPR051938">
    <property type="entry name" value="Apopto_cytoskel_mod"/>
</dbReference>
<dbReference type="Gene3D" id="1.10.287.110">
    <property type="entry name" value="DnaJ domain"/>
    <property type="match status" value="1"/>
</dbReference>
<dbReference type="SMART" id="SM00271">
    <property type="entry name" value="DnaJ"/>
    <property type="match status" value="1"/>
</dbReference>
<dbReference type="AlphaFoldDB" id="A0A1D7TMK7"/>
<dbReference type="RefSeq" id="WP_069478788.1">
    <property type="nucleotide sequence ID" value="NZ_CP017111.1"/>
</dbReference>
<reference evidence="4" key="1">
    <citation type="submission" date="2016-08" db="EMBL/GenBank/DDBJ databases">
        <title>Complete genome sequence of the organohalide-respiring Epsilonproteobacterium Sulfurospirillum halorespirans.</title>
        <authorList>
            <person name="Goris T."/>
            <person name="Zimmermann J."/>
            <person name="Schenz B."/>
            <person name="Lemos M."/>
            <person name="Hackermueller J."/>
            <person name="Diekert G."/>
        </authorList>
    </citation>
    <scope>NUCLEOTIDE SEQUENCE [LARGE SCALE GENOMIC DNA]</scope>
    <source>
        <strain>DSM 13726</strain>
        <strain evidence="4">PCE-M2</strain>
    </source>
</reference>
<sequence length="172" mass="19568">MKLHLKSDSITIHAAENSSHYLHVSHILTHILGRSFWVNDTLINFVTPQNSEQRQAFLTSLYYACALSSKTHNASFLEKLLHASQKPIRLVKKRLIRPFKEVPIDPYGLLNAKKTESLASIRKKYLTLAKLFHPDAIAQEDETSVKASTTKFQQIHEAYESIKAEKTKKIAA</sequence>
<gene>
    <name evidence="3" type="ORF">SHALO_2471</name>
</gene>
<dbReference type="EMBL" id="CP017111">
    <property type="protein sequence ID" value="AOO66231.1"/>
    <property type="molecule type" value="Genomic_DNA"/>
</dbReference>
<dbReference type="InterPro" id="IPR036869">
    <property type="entry name" value="J_dom_sf"/>
</dbReference>
<dbReference type="CDD" id="cd06257">
    <property type="entry name" value="DnaJ"/>
    <property type="match status" value="1"/>
</dbReference>
<dbReference type="KEGG" id="shal:SHALO_2471"/>
<dbReference type="Proteomes" id="UP000094609">
    <property type="component" value="Chromosome"/>
</dbReference>
<dbReference type="PRINTS" id="PR00625">
    <property type="entry name" value="JDOMAIN"/>
</dbReference>
<dbReference type="InterPro" id="IPR001623">
    <property type="entry name" value="DnaJ_domain"/>
</dbReference>
<evidence type="ECO:0000313" key="3">
    <source>
        <dbReference type="EMBL" id="AOO66231.1"/>
    </source>
</evidence>
<protein>
    <submittedName>
        <fullName evidence="3">DnaJ domain-containing protein</fullName>
    </submittedName>
</protein>
<proteinExistence type="predicted"/>
<evidence type="ECO:0000259" key="2">
    <source>
        <dbReference type="PROSITE" id="PS50076"/>
    </source>
</evidence>
<evidence type="ECO:0000313" key="4">
    <source>
        <dbReference type="Proteomes" id="UP000094609"/>
    </source>
</evidence>
<keyword evidence="1" id="KW-0143">Chaperone</keyword>
<dbReference type="SUPFAM" id="SSF46565">
    <property type="entry name" value="Chaperone J-domain"/>
    <property type="match status" value="1"/>
</dbReference>
<feature type="domain" description="J" evidence="2">
    <location>
        <begin position="105"/>
        <end position="172"/>
    </location>
</feature>
<organism evidence="3 4">
    <name type="scientific">Sulfurospirillum halorespirans DSM 13726</name>
    <dbReference type="NCBI Taxonomy" id="1193502"/>
    <lineage>
        <taxon>Bacteria</taxon>
        <taxon>Pseudomonadati</taxon>
        <taxon>Campylobacterota</taxon>
        <taxon>Epsilonproteobacteria</taxon>
        <taxon>Campylobacterales</taxon>
        <taxon>Sulfurospirillaceae</taxon>
        <taxon>Sulfurospirillum</taxon>
    </lineage>
</organism>
<keyword evidence="4" id="KW-1185">Reference proteome</keyword>
<dbReference type="PROSITE" id="PS50076">
    <property type="entry name" value="DNAJ_2"/>
    <property type="match status" value="1"/>
</dbReference>
<accession>A0A1D7TMK7</accession>
<name>A0A1D7TMK7_9BACT</name>
<dbReference type="Pfam" id="PF00226">
    <property type="entry name" value="DnaJ"/>
    <property type="match status" value="1"/>
</dbReference>
<dbReference type="STRING" id="1193502.SHALO_2471"/>
<dbReference type="PANTHER" id="PTHR44145:SF3">
    <property type="entry name" value="DNAJ HOMOLOG SUBFAMILY A MEMBER 3, MITOCHONDRIAL"/>
    <property type="match status" value="1"/>
</dbReference>
<evidence type="ECO:0000256" key="1">
    <source>
        <dbReference type="ARBA" id="ARBA00023186"/>
    </source>
</evidence>
<dbReference type="PANTHER" id="PTHR44145">
    <property type="entry name" value="DNAJ HOMOLOG SUBFAMILY A MEMBER 3, MITOCHONDRIAL"/>
    <property type="match status" value="1"/>
</dbReference>